<dbReference type="KEGG" id="kmn:HW532_15730"/>
<evidence type="ECO:0000313" key="2">
    <source>
        <dbReference type="Proteomes" id="UP000593594"/>
    </source>
</evidence>
<dbReference type="Pfam" id="PF07409">
    <property type="entry name" value="GP46"/>
    <property type="match status" value="1"/>
</dbReference>
<organism evidence="1 2">
    <name type="scientific">Kaustia mangrovi</name>
    <dbReference type="NCBI Taxonomy" id="2593653"/>
    <lineage>
        <taxon>Bacteria</taxon>
        <taxon>Pseudomonadati</taxon>
        <taxon>Pseudomonadota</taxon>
        <taxon>Alphaproteobacteria</taxon>
        <taxon>Hyphomicrobiales</taxon>
        <taxon>Parvibaculaceae</taxon>
        <taxon>Kaustia</taxon>
    </lineage>
</organism>
<proteinExistence type="predicted"/>
<keyword evidence="2" id="KW-1185">Reference proteome</keyword>
<protein>
    <submittedName>
        <fullName evidence="1">Phage GP46 family protein</fullName>
    </submittedName>
</protein>
<reference evidence="1 2" key="1">
    <citation type="submission" date="2020-06" db="EMBL/GenBank/DDBJ databases">
        <title>Genome sequence of 2 isolates from Red Sea Mangroves.</title>
        <authorList>
            <person name="Sefrji F."/>
            <person name="Michoud G."/>
            <person name="Merlino G."/>
            <person name="Daffonchio D."/>
        </authorList>
    </citation>
    <scope>NUCLEOTIDE SEQUENCE [LARGE SCALE GENOMIC DNA]</scope>
    <source>
        <strain evidence="1 2">R1DC25</strain>
    </source>
</reference>
<dbReference type="Proteomes" id="UP000593594">
    <property type="component" value="Chromosome"/>
</dbReference>
<dbReference type="RefSeq" id="WP_213161374.1">
    <property type="nucleotide sequence ID" value="NZ_CP058214.1"/>
</dbReference>
<dbReference type="InterPro" id="IPR010877">
    <property type="entry name" value="Phage_Mu_Gp46"/>
</dbReference>
<dbReference type="EMBL" id="CP058214">
    <property type="protein sequence ID" value="QPC44012.1"/>
    <property type="molecule type" value="Genomic_DNA"/>
</dbReference>
<dbReference type="AlphaFoldDB" id="A0A7S8C5Z7"/>
<sequence>MSDLALVWGDFSADMMVDGGDLVLDDSLQTAVIISLFTDRRADDGDVLPVEFGSDRRGWWGDAFPYEDGDRIGSKLWLLNREKEMQVVLDRAEQYAREALQWLIDDRVCDRIDIEAEIVRPGWLGLGITIHRPDTDPVEYRFNYAWDAQEARAA</sequence>
<name>A0A7S8C5Z7_9HYPH</name>
<accession>A0A7S8C5Z7</accession>
<gene>
    <name evidence="1" type="ORF">HW532_15730</name>
</gene>
<evidence type="ECO:0000313" key="1">
    <source>
        <dbReference type="EMBL" id="QPC44012.1"/>
    </source>
</evidence>